<evidence type="ECO:0000259" key="11">
    <source>
        <dbReference type="SMART" id="SM00829"/>
    </source>
</evidence>
<evidence type="ECO:0000256" key="2">
    <source>
        <dbReference type="ARBA" id="ARBA00022516"/>
    </source>
</evidence>
<reference evidence="12" key="1">
    <citation type="submission" date="2023-02" db="EMBL/GenBank/DDBJ databases">
        <title>Tahibacter soli sp. nov. isolated from soil.</title>
        <authorList>
            <person name="Baek J.H."/>
            <person name="Lee J.K."/>
            <person name="Choi D.G."/>
            <person name="Jeon C.O."/>
        </authorList>
    </citation>
    <scope>NUCLEOTIDE SEQUENCE</scope>
    <source>
        <strain evidence="12">BL</strain>
    </source>
</reference>
<evidence type="ECO:0000256" key="10">
    <source>
        <dbReference type="ARBA" id="ARBA00048843"/>
    </source>
</evidence>
<comment type="similarity">
    <text evidence="1">Belongs to the zinc-containing alcohol dehydrogenase family. Quinone oxidoreductase subfamily.</text>
</comment>
<dbReference type="Pfam" id="PF00107">
    <property type="entry name" value="ADH_zinc_N"/>
    <property type="match status" value="1"/>
</dbReference>
<dbReference type="InterPro" id="IPR013154">
    <property type="entry name" value="ADH-like_N"/>
</dbReference>
<dbReference type="GO" id="GO:0006633">
    <property type="term" value="P:fatty acid biosynthetic process"/>
    <property type="evidence" value="ECO:0007669"/>
    <property type="project" value="UniProtKB-KW"/>
</dbReference>
<protein>
    <recommendedName>
        <fullName evidence="9">enoyl-[acyl-carrier-protein] reductase</fullName>
        <ecNumber evidence="9">1.3.1.104</ecNumber>
    </recommendedName>
</protein>
<evidence type="ECO:0000256" key="4">
    <source>
        <dbReference type="ARBA" id="ARBA00022857"/>
    </source>
</evidence>
<proteinExistence type="inferred from homology"/>
<dbReference type="EMBL" id="JAOVZO020000021">
    <property type="protein sequence ID" value="MDC8015857.1"/>
    <property type="molecule type" value="Genomic_DNA"/>
</dbReference>
<sequence length="326" mass="34059">MKRAQYAERGPVPQDVVEAVDAELPPPGPGQALVAVLAAPINPSDLLQLTGQYGILPPLPATPGNEGVGRVLALGPHVENVHVGQVVLLPAGSGTWTTQMIADAASLLPLPSEADPRQLSMLTVNPPTAWLLLTEIVDLEPGDWVIQNAANSAVGGYLVQIAKHRGLKLINVVRRESAVAAVKELGAEYVLVDGEDLPRRVKEITGGAKVALGIDAVGGAATERLAHCVGRGATVVNYGAMSGEACHASPADIIFRDVRLRGFWVSAWYGAATPQRKIEVLGKIAQLIASGELSAKVQATYPIERIKEAVAAAAAGERDGKILLVP</sequence>
<dbReference type="SMART" id="SM00829">
    <property type="entry name" value="PKS_ER"/>
    <property type="match status" value="1"/>
</dbReference>
<evidence type="ECO:0000256" key="3">
    <source>
        <dbReference type="ARBA" id="ARBA00022832"/>
    </source>
</evidence>
<dbReference type="InterPro" id="IPR051034">
    <property type="entry name" value="Mito_Enoyl-ACP_Reductase"/>
</dbReference>
<evidence type="ECO:0000313" key="12">
    <source>
        <dbReference type="EMBL" id="MDC8015857.1"/>
    </source>
</evidence>
<evidence type="ECO:0000313" key="13">
    <source>
        <dbReference type="Proteomes" id="UP001139971"/>
    </source>
</evidence>
<dbReference type="Gene3D" id="3.90.180.10">
    <property type="entry name" value="Medium-chain alcohol dehydrogenases, catalytic domain"/>
    <property type="match status" value="1"/>
</dbReference>
<dbReference type="AlphaFoldDB" id="A0A9X3YQ60"/>
<dbReference type="RefSeq" id="WP_263543981.1">
    <property type="nucleotide sequence ID" value="NZ_JAOVZO020000021.1"/>
</dbReference>
<dbReference type="PANTHER" id="PTHR43981:SF2">
    <property type="entry name" value="ENOYL-[ACYL-CARRIER-PROTEIN] REDUCTASE, MITOCHONDRIAL"/>
    <property type="match status" value="1"/>
</dbReference>
<dbReference type="CDD" id="cd05282">
    <property type="entry name" value="ETR_like"/>
    <property type="match status" value="1"/>
</dbReference>
<dbReference type="InterPro" id="IPR020843">
    <property type="entry name" value="ER"/>
</dbReference>
<comment type="caution">
    <text evidence="12">The sequence shown here is derived from an EMBL/GenBank/DDBJ whole genome shotgun (WGS) entry which is preliminary data.</text>
</comment>
<dbReference type="Proteomes" id="UP001139971">
    <property type="component" value="Unassembled WGS sequence"/>
</dbReference>
<evidence type="ECO:0000256" key="6">
    <source>
        <dbReference type="ARBA" id="ARBA00023002"/>
    </source>
</evidence>
<feature type="domain" description="Enoyl reductase (ER)" evidence="11">
    <location>
        <begin position="10"/>
        <end position="324"/>
    </location>
</feature>
<evidence type="ECO:0000256" key="8">
    <source>
        <dbReference type="ARBA" id="ARBA00023160"/>
    </source>
</evidence>
<dbReference type="InterPro" id="IPR013149">
    <property type="entry name" value="ADH-like_C"/>
</dbReference>
<organism evidence="12 13">
    <name type="scientific">Tahibacter soli</name>
    <dbReference type="NCBI Taxonomy" id="2983605"/>
    <lineage>
        <taxon>Bacteria</taxon>
        <taxon>Pseudomonadati</taxon>
        <taxon>Pseudomonadota</taxon>
        <taxon>Gammaproteobacteria</taxon>
        <taxon>Lysobacterales</taxon>
        <taxon>Rhodanobacteraceae</taxon>
        <taxon>Tahibacter</taxon>
    </lineage>
</organism>
<accession>A0A9X3YQ60</accession>
<comment type="catalytic activity">
    <reaction evidence="10">
        <text>a 2,3-saturated acyl-[ACP] + NADP(+) = a (2E)-enoyl-[ACP] + NADPH + H(+)</text>
        <dbReference type="Rhea" id="RHEA:22564"/>
        <dbReference type="Rhea" id="RHEA-COMP:9925"/>
        <dbReference type="Rhea" id="RHEA-COMP:9926"/>
        <dbReference type="ChEBI" id="CHEBI:15378"/>
        <dbReference type="ChEBI" id="CHEBI:57783"/>
        <dbReference type="ChEBI" id="CHEBI:58349"/>
        <dbReference type="ChEBI" id="CHEBI:78784"/>
        <dbReference type="ChEBI" id="CHEBI:78785"/>
        <dbReference type="EC" id="1.3.1.104"/>
    </reaction>
</comment>
<evidence type="ECO:0000256" key="7">
    <source>
        <dbReference type="ARBA" id="ARBA00023098"/>
    </source>
</evidence>
<dbReference type="Pfam" id="PF08240">
    <property type="entry name" value="ADH_N"/>
    <property type="match status" value="1"/>
</dbReference>
<gene>
    <name evidence="12" type="ORF">OD750_025305</name>
</gene>
<keyword evidence="7" id="KW-0443">Lipid metabolism</keyword>
<dbReference type="InterPro" id="IPR011032">
    <property type="entry name" value="GroES-like_sf"/>
</dbReference>
<dbReference type="Gene3D" id="3.40.50.720">
    <property type="entry name" value="NAD(P)-binding Rossmann-like Domain"/>
    <property type="match status" value="1"/>
</dbReference>
<evidence type="ECO:0000256" key="5">
    <source>
        <dbReference type="ARBA" id="ARBA00022946"/>
    </source>
</evidence>
<keyword evidence="3" id="KW-0276">Fatty acid metabolism</keyword>
<keyword evidence="5" id="KW-0809">Transit peptide</keyword>
<dbReference type="GO" id="GO:0141148">
    <property type="term" value="F:enoyl-[acyl-carrier-protein] reductase (NADPH) activity"/>
    <property type="evidence" value="ECO:0007669"/>
    <property type="project" value="UniProtKB-EC"/>
</dbReference>
<dbReference type="PANTHER" id="PTHR43981">
    <property type="entry name" value="ENOYL-[ACYL-CARRIER-PROTEIN] REDUCTASE, MITOCHONDRIAL"/>
    <property type="match status" value="1"/>
</dbReference>
<dbReference type="SUPFAM" id="SSF51735">
    <property type="entry name" value="NAD(P)-binding Rossmann-fold domains"/>
    <property type="match status" value="1"/>
</dbReference>
<dbReference type="SUPFAM" id="SSF50129">
    <property type="entry name" value="GroES-like"/>
    <property type="match status" value="1"/>
</dbReference>
<name>A0A9X3YQ60_9GAMM</name>
<evidence type="ECO:0000256" key="9">
    <source>
        <dbReference type="ARBA" id="ARBA00038963"/>
    </source>
</evidence>
<keyword evidence="8" id="KW-0275">Fatty acid biosynthesis</keyword>
<evidence type="ECO:0000256" key="1">
    <source>
        <dbReference type="ARBA" id="ARBA00010371"/>
    </source>
</evidence>
<keyword evidence="2" id="KW-0444">Lipid biosynthesis</keyword>
<keyword evidence="4" id="KW-0521">NADP</keyword>
<dbReference type="EC" id="1.3.1.104" evidence="9"/>
<keyword evidence="13" id="KW-1185">Reference proteome</keyword>
<dbReference type="InterPro" id="IPR036291">
    <property type="entry name" value="NAD(P)-bd_dom_sf"/>
</dbReference>
<keyword evidence="6" id="KW-0560">Oxidoreductase</keyword>